<keyword evidence="1" id="KW-0175">Coiled coil</keyword>
<organism evidence="2 3">
    <name type="scientific">Molorchus minor</name>
    <dbReference type="NCBI Taxonomy" id="1323400"/>
    <lineage>
        <taxon>Eukaryota</taxon>
        <taxon>Metazoa</taxon>
        <taxon>Ecdysozoa</taxon>
        <taxon>Arthropoda</taxon>
        <taxon>Hexapoda</taxon>
        <taxon>Insecta</taxon>
        <taxon>Pterygota</taxon>
        <taxon>Neoptera</taxon>
        <taxon>Endopterygota</taxon>
        <taxon>Coleoptera</taxon>
        <taxon>Polyphaga</taxon>
        <taxon>Cucujiformia</taxon>
        <taxon>Chrysomeloidea</taxon>
        <taxon>Cerambycidae</taxon>
        <taxon>Lamiinae</taxon>
        <taxon>Monochamini</taxon>
        <taxon>Molorchus</taxon>
    </lineage>
</organism>
<dbReference type="EMBL" id="JAPWTJ010001554">
    <property type="protein sequence ID" value="KAJ8970926.1"/>
    <property type="molecule type" value="Genomic_DNA"/>
</dbReference>
<dbReference type="Proteomes" id="UP001162164">
    <property type="component" value="Unassembled WGS sequence"/>
</dbReference>
<protein>
    <submittedName>
        <fullName evidence="2">Uncharacterized protein</fullName>
    </submittedName>
</protein>
<comment type="caution">
    <text evidence="2">The sequence shown here is derived from an EMBL/GenBank/DDBJ whole genome shotgun (WGS) entry which is preliminary data.</text>
</comment>
<evidence type="ECO:0000256" key="1">
    <source>
        <dbReference type="SAM" id="Coils"/>
    </source>
</evidence>
<gene>
    <name evidence="2" type="ORF">NQ317_017244</name>
</gene>
<accession>A0ABQ9J2B5</accession>
<feature type="coiled-coil region" evidence="1">
    <location>
        <begin position="5"/>
        <end position="180"/>
    </location>
</feature>
<name>A0ABQ9J2B5_9CUCU</name>
<keyword evidence="3" id="KW-1185">Reference proteome</keyword>
<proteinExistence type="predicted"/>
<reference evidence="2" key="1">
    <citation type="journal article" date="2023" name="Insect Mol. Biol.">
        <title>Genome sequencing provides insights into the evolution of gene families encoding plant cell wall-degrading enzymes in longhorned beetles.</title>
        <authorList>
            <person name="Shin N.R."/>
            <person name="Okamura Y."/>
            <person name="Kirsch R."/>
            <person name="Pauchet Y."/>
        </authorList>
    </citation>
    <scope>NUCLEOTIDE SEQUENCE</scope>
    <source>
        <strain evidence="2">MMC_N1</strain>
    </source>
</reference>
<evidence type="ECO:0000313" key="3">
    <source>
        <dbReference type="Proteomes" id="UP001162164"/>
    </source>
</evidence>
<evidence type="ECO:0000313" key="2">
    <source>
        <dbReference type="EMBL" id="KAJ8970926.1"/>
    </source>
</evidence>
<sequence>MKLCNEKLLEDLKEKADMIRKLEETNTQLEEITNENKDIFEIVDNLSQEKSGLAQTLDVVNKELEKVSKEKCDLTYSLEISNNELQKVKRERNEILKTQTKIMKETENNILLAHENAVEIKNDLLRRIEVVEKEKQSLKKQLETDLHKVREAYANVVSTNSKFELENNNLRKKVEEKNKQLLESLQIKEAYERLIEENNKLIMEVDTAKYRRSRDREEFINLLKKEREEADMRGKQKNTRH</sequence>